<feature type="transmembrane region" description="Helical" evidence="2">
    <location>
        <begin position="100"/>
        <end position="125"/>
    </location>
</feature>
<accession>A0A0R1SBJ9</accession>
<feature type="transmembrane region" description="Helical" evidence="2">
    <location>
        <begin position="75"/>
        <end position="94"/>
    </location>
</feature>
<dbReference type="PATRIC" id="fig|1423739.3.peg.2914"/>
<keyword evidence="2" id="KW-0472">Membrane</keyword>
<dbReference type="Proteomes" id="UP000052013">
    <property type="component" value="Unassembled WGS sequence"/>
</dbReference>
<dbReference type="AlphaFoldDB" id="A0A0R1SBJ9"/>
<dbReference type="GO" id="GO:0022857">
    <property type="term" value="F:transmembrane transporter activity"/>
    <property type="evidence" value="ECO:0007669"/>
    <property type="project" value="InterPro"/>
</dbReference>
<feature type="transmembrane region" description="Helical" evidence="2">
    <location>
        <begin position="223"/>
        <end position="244"/>
    </location>
</feature>
<evidence type="ECO:0000313" key="3">
    <source>
        <dbReference type="EMBL" id="KRL66495.1"/>
    </source>
</evidence>
<dbReference type="SUPFAM" id="SSF103473">
    <property type="entry name" value="MFS general substrate transporter"/>
    <property type="match status" value="1"/>
</dbReference>
<evidence type="ECO:0008006" key="5">
    <source>
        <dbReference type="Google" id="ProtNLM"/>
    </source>
</evidence>
<dbReference type="GO" id="GO:0005886">
    <property type="term" value="C:plasma membrane"/>
    <property type="evidence" value="ECO:0007669"/>
    <property type="project" value="UniProtKB-SubCell"/>
</dbReference>
<gene>
    <name evidence="3" type="ORF">FC85_GL002801</name>
</gene>
<feature type="transmembrane region" description="Helical" evidence="2">
    <location>
        <begin position="137"/>
        <end position="162"/>
    </location>
</feature>
<name>A0A0R1SBJ9_9LACO</name>
<protein>
    <recommendedName>
        <fullName evidence="5">MFS transporter</fullName>
    </recommendedName>
</protein>
<reference evidence="3 4" key="1">
    <citation type="journal article" date="2015" name="Genome Announc.">
        <title>Expanding the biotechnology potential of lactobacilli through comparative genomics of 213 strains and associated genera.</title>
        <authorList>
            <person name="Sun Z."/>
            <person name="Harris H.M."/>
            <person name="McCann A."/>
            <person name="Guo C."/>
            <person name="Argimon S."/>
            <person name="Zhang W."/>
            <person name="Yang X."/>
            <person name="Jeffery I.B."/>
            <person name="Cooney J.C."/>
            <person name="Kagawa T.F."/>
            <person name="Liu W."/>
            <person name="Song Y."/>
            <person name="Salvetti E."/>
            <person name="Wrobel A."/>
            <person name="Rasinkangas P."/>
            <person name="Parkhill J."/>
            <person name="Rea M.C."/>
            <person name="O'Sullivan O."/>
            <person name="Ritari J."/>
            <person name="Douillard F.P."/>
            <person name="Paul Ross R."/>
            <person name="Yang R."/>
            <person name="Briner A.E."/>
            <person name="Felis G.E."/>
            <person name="de Vos W.M."/>
            <person name="Barrangou R."/>
            <person name="Klaenhammer T.R."/>
            <person name="Caufield P.W."/>
            <person name="Cui Y."/>
            <person name="Zhang H."/>
            <person name="O'Toole P.W."/>
        </authorList>
    </citation>
    <scope>NUCLEOTIDE SEQUENCE [LARGE SCALE GENOMIC DNA]</scope>
    <source>
        <strain evidence="3 4">DSM 14421</strain>
    </source>
</reference>
<dbReference type="InterPro" id="IPR011701">
    <property type="entry name" value="MFS"/>
</dbReference>
<dbReference type="Gene3D" id="1.20.1250.20">
    <property type="entry name" value="MFS general substrate transporter like domains"/>
    <property type="match status" value="1"/>
</dbReference>
<comment type="caution">
    <text evidence="3">The sequence shown here is derived from an EMBL/GenBank/DDBJ whole genome shotgun (WGS) entry which is preliminary data.</text>
</comment>
<dbReference type="InterPro" id="IPR036259">
    <property type="entry name" value="MFS_trans_sf"/>
</dbReference>
<evidence type="ECO:0000313" key="4">
    <source>
        <dbReference type="Proteomes" id="UP000052013"/>
    </source>
</evidence>
<evidence type="ECO:0000256" key="2">
    <source>
        <dbReference type="SAM" id="Phobius"/>
    </source>
</evidence>
<comment type="subcellular location">
    <subcellularLocation>
        <location evidence="1">Cell membrane</location>
        <topology evidence="1">Multi-pass membrane protein</topology>
    </subcellularLocation>
</comment>
<dbReference type="STRING" id="1423739.FC85_GL002801"/>
<feature type="transmembrane region" description="Helical" evidence="2">
    <location>
        <begin position="367"/>
        <end position="385"/>
    </location>
</feature>
<evidence type="ECO:0000256" key="1">
    <source>
        <dbReference type="ARBA" id="ARBA00004651"/>
    </source>
</evidence>
<feature type="transmembrane region" description="Helical" evidence="2">
    <location>
        <begin position="42"/>
        <end position="63"/>
    </location>
</feature>
<feature type="transmembrane region" description="Helical" evidence="2">
    <location>
        <begin position="301"/>
        <end position="321"/>
    </location>
</feature>
<feature type="transmembrane region" description="Helical" evidence="2">
    <location>
        <begin position="168"/>
        <end position="189"/>
    </location>
</feature>
<feature type="transmembrane region" description="Helical" evidence="2">
    <location>
        <begin position="279"/>
        <end position="295"/>
    </location>
</feature>
<sequence length="424" mass="46630">MNELKNRQLNKYLLPMMALVSSFASLEVEVGGMLIIKSASNSLVVNGSISSISSIGLIISTLFIGSKLDNVNKKLSLILFNGLMFISLLVPFFNNNKFFLVLYVGADLFVSLFSLIESLSFSGIIKQLINPEDLGKVINWNSSLGMLGLIASLGAIYIVLLFTTEFRFYLLIGGVAYFINCLFATLLVTQKTPQTSDVKFSTFKHLKKVGRSIWINSGLRESIIVSIVFILVQSVFNGLMIYFWNEIDPHYNHVALLLISYAIGISLGIFLIRLEKYPWLMISLVLFLMGIFLMMSIKMTLPLMCLSIIAVMVVTIPIPNLASKARIKNTSVSVQSAQASFVEFGGSVLDVVFNTGLAGVAQALGNPMLVLVLLGIFALVTMLICEKRIYAYDRQGTVRVTAAAKDDHLSIASGQQNKRGVQSN</sequence>
<dbReference type="Pfam" id="PF07690">
    <property type="entry name" value="MFS_1"/>
    <property type="match status" value="1"/>
</dbReference>
<keyword evidence="2" id="KW-0812">Transmembrane</keyword>
<organism evidence="3 4">
    <name type="scientific">Lentilactobacillus diolivorans DSM 14421</name>
    <dbReference type="NCBI Taxonomy" id="1423739"/>
    <lineage>
        <taxon>Bacteria</taxon>
        <taxon>Bacillati</taxon>
        <taxon>Bacillota</taxon>
        <taxon>Bacilli</taxon>
        <taxon>Lactobacillales</taxon>
        <taxon>Lactobacillaceae</taxon>
        <taxon>Lentilactobacillus</taxon>
    </lineage>
</organism>
<keyword evidence="2" id="KW-1133">Transmembrane helix</keyword>
<dbReference type="EMBL" id="AZEY01000041">
    <property type="protein sequence ID" value="KRL66495.1"/>
    <property type="molecule type" value="Genomic_DNA"/>
</dbReference>
<feature type="transmembrane region" description="Helical" evidence="2">
    <location>
        <begin position="250"/>
        <end position="272"/>
    </location>
</feature>
<proteinExistence type="predicted"/>